<dbReference type="PANTHER" id="PTHR11575">
    <property type="entry name" value="5'-NUCLEOTIDASE-RELATED"/>
    <property type="match status" value="1"/>
</dbReference>
<dbReference type="Pfam" id="PF02872">
    <property type="entry name" value="5_nucleotid_C"/>
    <property type="match status" value="1"/>
</dbReference>
<sequence length="254" mass="28191">MKTVIRIKPVAIAVALSAALPTSCQQHLIVTKSNHEQYNIDHQTREDSSIVKYYQPYKEKMQAEMSRVVGQSAKELTKPSGPETLMGNYFSDALLKEGLKKDPNIQFTLSTKGGLRTTFPEGNITVAKVFELMPFENEMVVLQLNGQSVKDLIDFVVKKDGEPVAGLRMKIKNGVASDVTIAGQPFDPAKTYTLLTYDYLADGGDELDFLKRATARKDIGIKVRDALLENIKELTAQGKKIDAQLDGRIIIEKN</sequence>
<dbReference type="Proteomes" id="UP000306402">
    <property type="component" value="Unassembled WGS sequence"/>
</dbReference>
<gene>
    <name evidence="2" type="ORF">FEN17_06685</name>
</gene>
<name>A0A5R9L3X5_9BACT</name>
<protein>
    <recommendedName>
        <fullName evidence="1">5'-Nucleotidase C-terminal domain-containing protein</fullName>
    </recommendedName>
</protein>
<dbReference type="GO" id="GO:0008768">
    <property type="term" value="F:UDP-sugar diphosphatase activity"/>
    <property type="evidence" value="ECO:0007669"/>
    <property type="project" value="TreeGrafter"/>
</dbReference>
<dbReference type="InterPro" id="IPR006179">
    <property type="entry name" value="5_nucleotidase/apyrase"/>
</dbReference>
<organism evidence="2 3">
    <name type="scientific">Dyadobacter luticola</name>
    <dbReference type="NCBI Taxonomy" id="1979387"/>
    <lineage>
        <taxon>Bacteria</taxon>
        <taxon>Pseudomonadati</taxon>
        <taxon>Bacteroidota</taxon>
        <taxon>Cytophagia</taxon>
        <taxon>Cytophagales</taxon>
        <taxon>Spirosomataceae</taxon>
        <taxon>Dyadobacter</taxon>
    </lineage>
</organism>
<dbReference type="GO" id="GO:0008253">
    <property type="term" value="F:5'-nucleotidase activity"/>
    <property type="evidence" value="ECO:0007669"/>
    <property type="project" value="TreeGrafter"/>
</dbReference>
<proteinExistence type="predicted"/>
<dbReference type="SUPFAM" id="SSF55816">
    <property type="entry name" value="5'-nucleotidase (syn. UDP-sugar hydrolase), C-terminal domain"/>
    <property type="match status" value="1"/>
</dbReference>
<keyword evidence="3" id="KW-1185">Reference proteome</keyword>
<evidence type="ECO:0000313" key="2">
    <source>
        <dbReference type="EMBL" id="TLV03292.1"/>
    </source>
</evidence>
<feature type="domain" description="5'-Nucleotidase C-terminal" evidence="1">
    <location>
        <begin position="69"/>
        <end position="211"/>
    </location>
</feature>
<dbReference type="OrthoDB" id="4762412at2"/>
<dbReference type="GO" id="GO:0030288">
    <property type="term" value="C:outer membrane-bounded periplasmic space"/>
    <property type="evidence" value="ECO:0007669"/>
    <property type="project" value="TreeGrafter"/>
</dbReference>
<dbReference type="RefSeq" id="WP_138364498.1">
    <property type="nucleotide sequence ID" value="NZ_VCEJ01000002.1"/>
</dbReference>
<evidence type="ECO:0000259" key="1">
    <source>
        <dbReference type="Pfam" id="PF02872"/>
    </source>
</evidence>
<dbReference type="PRINTS" id="PR01607">
    <property type="entry name" value="APYRASEFAMLY"/>
</dbReference>
<evidence type="ECO:0000313" key="3">
    <source>
        <dbReference type="Proteomes" id="UP000306402"/>
    </source>
</evidence>
<dbReference type="GO" id="GO:0009166">
    <property type="term" value="P:nucleotide catabolic process"/>
    <property type="evidence" value="ECO:0007669"/>
    <property type="project" value="InterPro"/>
</dbReference>
<dbReference type="PANTHER" id="PTHR11575:SF24">
    <property type="entry name" value="5'-NUCLEOTIDASE"/>
    <property type="match status" value="1"/>
</dbReference>
<comment type="caution">
    <text evidence="2">The sequence shown here is derived from an EMBL/GenBank/DDBJ whole genome shotgun (WGS) entry which is preliminary data.</text>
</comment>
<reference evidence="2 3" key="1">
    <citation type="submission" date="2019-05" db="EMBL/GenBank/DDBJ databases">
        <authorList>
            <person name="Qu J.-H."/>
        </authorList>
    </citation>
    <scope>NUCLEOTIDE SEQUENCE [LARGE SCALE GENOMIC DNA]</scope>
    <source>
        <strain evidence="2 3">T17</strain>
    </source>
</reference>
<dbReference type="InterPro" id="IPR008334">
    <property type="entry name" value="5'-Nucleotdase_C"/>
</dbReference>
<dbReference type="AlphaFoldDB" id="A0A5R9L3X5"/>
<dbReference type="EMBL" id="VCEJ01000002">
    <property type="protein sequence ID" value="TLV03292.1"/>
    <property type="molecule type" value="Genomic_DNA"/>
</dbReference>
<accession>A0A5R9L3X5</accession>
<dbReference type="InterPro" id="IPR036907">
    <property type="entry name" value="5'-Nucleotdase_C_sf"/>
</dbReference>
<dbReference type="Gene3D" id="3.90.780.10">
    <property type="entry name" value="5'-Nucleotidase, C-terminal domain"/>
    <property type="match status" value="1"/>
</dbReference>